<feature type="transmembrane region" description="Helical" evidence="13">
    <location>
        <begin position="286"/>
        <end position="312"/>
    </location>
</feature>
<evidence type="ECO:0000256" key="9">
    <source>
        <dbReference type="ARBA" id="ARBA00022989"/>
    </source>
</evidence>
<dbReference type="FunFam" id="3.40.50.1000:FF:000028">
    <property type="entry name" value="Calcium-transporting P-type ATPase, putative"/>
    <property type="match status" value="1"/>
</dbReference>
<accession>A0AB35MJC1</accession>
<name>A0AB35MJC1_9MICO</name>
<keyword evidence="8" id="KW-1278">Translocase</keyword>
<keyword evidence="10 13" id="KW-0472">Membrane</keyword>
<gene>
    <name evidence="15" type="ORF">QQ002_10115</name>
</gene>
<dbReference type="SUPFAM" id="SSF81653">
    <property type="entry name" value="Calcium ATPase, transduction domain A"/>
    <property type="match status" value="1"/>
</dbReference>
<dbReference type="SFLD" id="SFLDF00027">
    <property type="entry name" value="p-type_atpase"/>
    <property type="match status" value="1"/>
</dbReference>
<evidence type="ECO:0000256" key="11">
    <source>
        <dbReference type="ARBA" id="ARBA00049360"/>
    </source>
</evidence>
<dbReference type="SUPFAM" id="SSF56784">
    <property type="entry name" value="HAD-like"/>
    <property type="match status" value="1"/>
</dbReference>
<dbReference type="GO" id="GO:0005886">
    <property type="term" value="C:plasma membrane"/>
    <property type="evidence" value="ECO:0007669"/>
    <property type="project" value="UniProtKB-SubCell"/>
</dbReference>
<evidence type="ECO:0000256" key="4">
    <source>
        <dbReference type="ARBA" id="ARBA00022723"/>
    </source>
</evidence>
<dbReference type="Gene3D" id="3.40.1110.10">
    <property type="entry name" value="Calcium-transporting ATPase, cytoplasmic domain N"/>
    <property type="match status" value="1"/>
</dbReference>
<evidence type="ECO:0000313" key="16">
    <source>
        <dbReference type="Proteomes" id="UP001172756"/>
    </source>
</evidence>
<evidence type="ECO:0000256" key="3">
    <source>
        <dbReference type="ARBA" id="ARBA00022692"/>
    </source>
</evidence>
<dbReference type="PRINTS" id="PR00120">
    <property type="entry name" value="HATPASE"/>
</dbReference>
<dbReference type="InterPro" id="IPR044492">
    <property type="entry name" value="P_typ_ATPase_HD_dom"/>
</dbReference>
<dbReference type="EMBL" id="JAUHQB010000007">
    <property type="protein sequence ID" value="MDN4483891.1"/>
    <property type="molecule type" value="Genomic_DNA"/>
</dbReference>
<dbReference type="SFLD" id="SFLDG00002">
    <property type="entry name" value="C1.7:_P-type_atpase_like"/>
    <property type="match status" value="1"/>
</dbReference>
<dbReference type="Pfam" id="PF13246">
    <property type="entry name" value="Cation_ATPase"/>
    <property type="match status" value="1"/>
</dbReference>
<dbReference type="InterPro" id="IPR023298">
    <property type="entry name" value="ATPase_P-typ_TM_dom_sf"/>
</dbReference>
<evidence type="ECO:0000256" key="10">
    <source>
        <dbReference type="ARBA" id="ARBA00023136"/>
    </source>
</evidence>
<dbReference type="GO" id="GO:0046872">
    <property type="term" value="F:metal ion binding"/>
    <property type="evidence" value="ECO:0007669"/>
    <property type="project" value="UniProtKB-KW"/>
</dbReference>
<evidence type="ECO:0000256" key="6">
    <source>
        <dbReference type="ARBA" id="ARBA00022840"/>
    </source>
</evidence>
<dbReference type="InterPro" id="IPR023214">
    <property type="entry name" value="HAD_sf"/>
</dbReference>
<dbReference type="InterPro" id="IPR004014">
    <property type="entry name" value="ATPase_P-typ_cation-transptr_N"/>
</dbReference>
<dbReference type="SUPFAM" id="SSF81660">
    <property type="entry name" value="Metal cation-transporting ATPase, ATP-binding domain N"/>
    <property type="match status" value="1"/>
</dbReference>
<dbReference type="InterPro" id="IPR023299">
    <property type="entry name" value="ATPase_P-typ_cyto_dom_N"/>
</dbReference>
<protein>
    <submittedName>
        <fullName evidence="15">Cation-transporting P-type ATPase</fullName>
    </submittedName>
</protein>
<dbReference type="SFLD" id="SFLDS00003">
    <property type="entry name" value="Haloacid_Dehalogenase"/>
    <property type="match status" value="1"/>
</dbReference>
<dbReference type="PANTHER" id="PTHR24093:SF513">
    <property type="entry name" value="CATION-TRANSPORTING ATPASE I-RELATED"/>
    <property type="match status" value="1"/>
</dbReference>
<evidence type="ECO:0000256" key="7">
    <source>
        <dbReference type="ARBA" id="ARBA00022842"/>
    </source>
</evidence>
<evidence type="ECO:0000256" key="12">
    <source>
        <dbReference type="SAM" id="MobiDB-lite"/>
    </source>
</evidence>
<evidence type="ECO:0000256" key="8">
    <source>
        <dbReference type="ARBA" id="ARBA00022967"/>
    </source>
</evidence>
<evidence type="ECO:0000256" key="1">
    <source>
        <dbReference type="ARBA" id="ARBA00004651"/>
    </source>
</evidence>
<dbReference type="GO" id="GO:0005388">
    <property type="term" value="F:P-type calcium transporter activity"/>
    <property type="evidence" value="ECO:0007669"/>
    <property type="project" value="TreeGrafter"/>
</dbReference>
<dbReference type="FunFam" id="3.40.50.1000:FF:000001">
    <property type="entry name" value="Phospholipid-transporting ATPase IC"/>
    <property type="match status" value="1"/>
</dbReference>
<feature type="transmembrane region" description="Helical" evidence="13">
    <location>
        <begin position="66"/>
        <end position="83"/>
    </location>
</feature>
<dbReference type="PROSITE" id="PS00154">
    <property type="entry name" value="ATPASE_E1_E2"/>
    <property type="match status" value="1"/>
</dbReference>
<sequence>MAATAGPEPSTRAAGDVAADVRTDREAGLAPEDAAARLAHDGPNALTAAPPVPAWRRLLAQLADPLVYLLVGAVALSLLAWSVEGREGPPYDAIVVALVIVANAVIGFAQERRSARAVEALQRMAAPHAVVVRGGDRVTVPASAVVVGDLLVLAEGDAIAADARMVAGSLWVAEAALTGESAPVEKSSAALRAPVALGDRTSMVFAGTAATRGSATAIVTATAMDTETGRVAAMLESTPDDPTPLQREIARLGRTLGLVVVVIAIVVVGSVLLTRDVDGLPGLVDVLFLGVALAVAAVPEGLPAIMSVVLALGVQRMAGRNAIVKDLASVETLGSASVICSDKTGTLTENRMAITQVVTASGAAPVDGADPLGRRAVALGALASDATERADGRLDGDPTEVAFLAAARAHASPEDQGSLTRLDSVPFSSERRRMSVLAGSADGARTLVVKGAPDVVLDRSARQETAEGDVPLDPDRRRRVERALEDLAGRGMRTLAVAVREAADAPAASEELERELTLVGLVGIVDPPRDAARLAVAEAQRAGIRVVMITGDHPRTAVAIAGDLGIVAADAPALTGADLDGLDDQALADAVGDVSVYARVAPEHKLRIVDALQARGAVVAMTGDGVNDAPALRSADIGVAMGRGGTEVAREAANMILTDDDFATIVEAVREGRGILDTITRFLRFLLASNLGEVLAVFLGVLAASWLGLIAADGAVLAPLLATQILWINLLTDLGPALAVSAEEYADDLMDRRPRPLGTPLIGRRMWAGIAVTGLAMAVVTLATFDLLLPGGLIEGTADVDTARTAAFTVLVIANLTVVFSARSETVSVAHRLLTNPWLWGAVGLSLALQVAVVHVPALNSAFSTAPLDARQWAACVALAMVVPAVSEVRKAVLRSRDRRARAAVG</sequence>
<comment type="catalytic activity">
    <reaction evidence="11">
        <text>ATP + H2O = ADP + phosphate + H(+)</text>
        <dbReference type="Rhea" id="RHEA:13065"/>
        <dbReference type="ChEBI" id="CHEBI:15377"/>
        <dbReference type="ChEBI" id="CHEBI:15378"/>
        <dbReference type="ChEBI" id="CHEBI:30616"/>
        <dbReference type="ChEBI" id="CHEBI:43474"/>
        <dbReference type="ChEBI" id="CHEBI:456216"/>
    </reaction>
</comment>
<feature type="transmembrane region" description="Helical" evidence="13">
    <location>
        <begin position="766"/>
        <end position="785"/>
    </location>
</feature>
<evidence type="ECO:0000256" key="2">
    <source>
        <dbReference type="ARBA" id="ARBA00005675"/>
    </source>
</evidence>
<dbReference type="Gene3D" id="3.40.50.1000">
    <property type="entry name" value="HAD superfamily/HAD-like"/>
    <property type="match status" value="1"/>
</dbReference>
<dbReference type="Pfam" id="PF00690">
    <property type="entry name" value="Cation_ATPase_N"/>
    <property type="match status" value="1"/>
</dbReference>
<dbReference type="Pfam" id="PF00689">
    <property type="entry name" value="Cation_ATPase_C"/>
    <property type="match status" value="1"/>
</dbReference>
<comment type="caution">
    <text evidence="15">The sequence shown here is derived from an EMBL/GenBank/DDBJ whole genome shotgun (WGS) entry which is preliminary data.</text>
</comment>
<feature type="transmembrane region" description="Helical" evidence="13">
    <location>
        <begin position="724"/>
        <end position="745"/>
    </location>
</feature>
<evidence type="ECO:0000259" key="14">
    <source>
        <dbReference type="SMART" id="SM00831"/>
    </source>
</evidence>
<dbReference type="AlphaFoldDB" id="A0AB35MJC1"/>
<proteinExistence type="inferred from homology"/>
<feature type="transmembrane region" description="Helical" evidence="13">
    <location>
        <begin position="805"/>
        <end position="826"/>
    </location>
</feature>
<evidence type="ECO:0000256" key="13">
    <source>
        <dbReference type="SAM" id="Phobius"/>
    </source>
</evidence>
<dbReference type="Gene3D" id="2.70.150.10">
    <property type="entry name" value="Calcium-transporting ATPase, cytoplasmic transduction domain A"/>
    <property type="match status" value="1"/>
</dbReference>
<dbReference type="NCBIfam" id="TIGR01494">
    <property type="entry name" value="ATPase_P-type"/>
    <property type="match status" value="2"/>
</dbReference>
<dbReference type="InterPro" id="IPR006068">
    <property type="entry name" value="ATPase_P-typ_cation-transptr_C"/>
</dbReference>
<keyword evidence="5" id="KW-0547">Nucleotide-binding</keyword>
<dbReference type="RefSeq" id="WP_301160617.1">
    <property type="nucleotide sequence ID" value="NZ_JAUHQB010000007.1"/>
</dbReference>
<dbReference type="InterPro" id="IPR018303">
    <property type="entry name" value="ATPase_P-typ_P_site"/>
</dbReference>
<feature type="transmembrane region" description="Helical" evidence="13">
    <location>
        <begin position="691"/>
        <end position="712"/>
    </location>
</feature>
<feature type="region of interest" description="Disordered" evidence="12">
    <location>
        <begin position="1"/>
        <end position="26"/>
    </location>
</feature>
<reference evidence="15 16" key="1">
    <citation type="submission" date="2023-06" db="EMBL/GenBank/DDBJ databases">
        <title>SYSU T0a273.</title>
        <authorList>
            <person name="Gao L."/>
            <person name="Fang B.-Z."/>
            <person name="Li W.-J."/>
        </authorList>
    </citation>
    <scope>NUCLEOTIDE SEQUENCE [LARGE SCALE GENOMIC DNA]</scope>
    <source>
        <strain evidence="15 16">SYSU T0a273</strain>
    </source>
</reference>
<dbReference type="PRINTS" id="PR00119">
    <property type="entry name" value="CATATPASE"/>
</dbReference>
<organism evidence="15 16">
    <name type="scientific">Demequina lignilytica</name>
    <dbReference type="NCBI Taxonomy" id="3051663"/>
    <lineage>
        <taxon>Bacteria</taxon>
        <taxon>Bacillati</taxon>
        <taxon>Actinomycetota</taxon>
        <taxon>Actinomycetes</taxon>
        <taxon>Micrococcales</taxon>
        <taxon>Demequinaceae</taxon>
        <taxon>Demequina</taxon>
    </lineage>
</organism>
<dbReference type="Pfam" id="PF00122">
    <property type="entry name" value="E1-E2_ATPase"/>
    <property type="match status" value="1"/>
</dbReference>
<dbReference type="SUPFAM" id="SSF81665">
    <property type="entry name" value="Calcium ATPase, transmembrane domain M"/>
    <property type="match status" value="1"/>
</dbReference>
<feature type="domain" description="Cation-transporting P-type ATPase N-terminal" evidence="14">
    <location>
        <begin position="8"/>
        <end position="82"/>
    </location>
</feature>
<evidence type="ECO:0000313" key="15">
    <source>
        <dbReference type="EMBL" id="MDN4483891.1"/>
    </source>
</evidence>
<keyword evidence="6" id="KW-0067">ATP-binding</keyword>
<dbReference type="Proteomes" id="UP001172756">
    <property type="component" value="Unassembled WGS sequence"/>
</dbReference>
<comment type="similarity">
    <text evidence="2">Belongs to the cation transport ATPase (P-type) (TC 3.A.3) family. Type IIA subfamily.</text>
</comment>
<dbReference type="PANTHER" id="PTHR24093">
    <property type="entry name" value="CATION TRANSPORTING ATPASE"/>
    <property type="match status" value="1"/>
</dbReference>
<dbReference type="InterPro" id="IPR059000">
    <property type="entry name" value="ATPase_P-type_domA"/>
</dbReference>
<feature type="transmembrane region" description="Helical" evidence="13">
    <location>
        <begin position="870"/>
        <end position="889"/>
    </location>
</feature>
<feature type="transmembrane region" description="Helical" evidence="13">
    <location>
        <begin position="89"/>
        <end position="109"/>
    </location>
</feature>
<feature type="transmembrane region" description="Helical" evidence="13">
    <location>
        <begin position="255"/>
        <end position="274"/>
    </location>
</feature>
<dbReference type="GO" id="GO:0016887">
    <property type="term" value="F:ATP hydrolysis activity"/>
    <property type="evidence" value="ECO:0007669"/>
    <property type="project" value="InterPro"/>
</dbReference>
<keyword evidence="4" id="KW-0479">Metal-binding</keyword>
<keyword evidence="9 13" id="KW-1133">Transmembrane helix</keyword>
<dbReference type="InterPro" id="IPR001757">
    <property type="entry name" value="P_typ_ATPase"/>
</dbReference>
<dbReference type="InterPro" id="IPR008250">
    <property type="entry name" value="ATPase_P-typ_transduc_dom_A_sf"/>
</dbReference>
<keyword evidence="3 13" id="KW-0812">Transmembrane</keyword>
<feature type="transmembrane region" description="Helical" evidence="13">
    <location>
        <begin position="838"/>
        <end position="858"/>
    </location>
</feature>
<dbReference type="GO" id="GO:0005524">
    <property type="term" value="F:ATP binding"/>
    <property type="evidence" value="ECO:0007669"/>
    <property type="project" value="UniProtKB-KW"/>
</dbReference>
<evidence type="ECO:0000256" key="5">
    <source>
        <dbReference type="ARBA" id="ARBA00022741"/>
    </source>
</evidence>
<dbReference type="SMART" id="SM00831">
    <property type="entry name" value="Cation_ATPase_N"/>
    <property type="match status" value="1"/>
</dbReference>
<comment type="subcellular location">
    <subcellularLocation>
        <location evidence="1">Cell membrane</location>
        <topology evidence="1">Multi-pass membrane protein</topology>
    </subcellularLocation>
</comment>
<keyword evidence="7" id="KW-0460">Magnesium</keyword>
<dbReference type="InterPro" id="IPR036412">
    <property type="entry name" value="HAD-like_sf"/>
</dbReference>
<dbReference type="Gene3D" id="1.20.1110.10">
    <property type="entry name" value="Calcium-transporting ATPase, transmembrane domain"/>
    <property type="match status" value="1"/>
</dbReference>